<dbReference type="OrthoDB" id="408532at2759"/>
<dbReference type="InterPro" id="IPR017853">
    <property type="entry name" value="GH"/>
</dbReference>
<evidence type="ECO:0000256" key="3">
    <source>
        <dbReference type="ARBA" id="ARBA00012761"/>
    </source>
</evidence>
<evidence type="ECO:0000259" key="10">
    <source>
        <dbReference type="Pfam" id="PF02837"/>
    </source>
</evidence>
<dbReference type="WBParaSite" id="HCON_00026690-00001">
    <property type="protein sequence ID" value="HCON_00026690-00001"/>
    <property type="gene ID" value="HCON_00026690"/>
</dbReference>
<dbReference type="SUPFAM" id="SSF49785">
    <property type="entry name" value="Galactose-binding domain-like"/>
    <property type="match status" value="1"/>
</dbReference>
<feature type="signal peptide" evidence="7">
    <location>
        <begin position="1"/>
        <end position="17"/>
    </location>
</feature>
<keyword evidence="11" id="KW-1185">Reference proteome</keyword>
<feature type="domain" description="Glycoside hydrolase family 2 catalytic" evidence="9">
    <location>
        <begin position="322"/>
        <end position="615"/>
    </location>
</feature>
<dbReference type="PRINTS" id="PR00132">
    <property type="entry name" value="GLHYDRLASE2"/>
</dbReference>
<dbReference type="FunFam" id="3.20.20.80:FF:000080">
    <property type="entry name" value="Beta-glucuronidase UidA"/>
    <property type="match status" value="1"/>
</dbReference>
<dbReference type="PANTHER" id="PTHR10066">
    <property type="entry name" value="BETA-GLUCURONIDASE"/>
    <property type="match status" value="1"/>
</dbReference>
<proteinExistence type="inferred from homology"/>
<evidence type="ECO:0000256" key="4">
    <source>
        <dbReference type="ARBA" id="ARBA00016205"/>
    </source>
</evidence>
<dbReference type="AlphaFoldDB" id="A0A7I4XZ98"/>
<keyword evidence="6" id="KW-0326">Glycosidase</keyword>
<reference evidence="12" key="1">
    <citation type="submission" date="2020-12" db="UniProtKB">
        <authorList>
            <consortium name="WormBaseParasite"/>
        </authorList>
    </citation>
    <scope>IDENTIFICATION</scope>
    <source>
        <strain evidence="12">MHco3</strain>
    </source>
</reference>
<evidence type="ECO:0000256" key="5">
    <source>
        <dbReference type="ARBA" id="ARBA00022801"/>
    </source>
</evidence>
<organism evidence="11 12">
    <name type="scientific">Haemonchus contortus</name>
    <name type="common">Barber pole worm</name>
    <dbReference type="NCBI Taxonomy" id="6289"/>
    <lineage>
        <taxon>Eukaryota</taxon>
        <taxon>Metazoa</taxon>
        <taxon>Ecdysozoa</taxon>
        <taxon>Nematoda</taxon>
        <taxon>Chromadorea</taxon>
        <taxon>Rhabditida</taxon>
        <taxon>Rhabditina</taxon>
        <taxon>Rhabditomorpha</taxon>
        <taxon>Strongyloidea</taxon>
        <taxon>Trichostrongylidae</taxon>
        <taxon>Haemonchus</taxon>
    </lineage>
</organism>
<evidence type="ECO:0000256" key="7">
    <source>
        <dbReference type="SAM" id="SignalP"/>
    </source>
</evidence>
<dbReference type="Pfam" id="PF02836">
    <property type="entry name" value="Glyco_hydro_2_C"/>
    <property type="match status" value="1"/>
</dbReference>
<dbReference type="InterPro" id="IPR006102">
    <property type="entry name" value="Ig-like_GH2"/>
</dbReference>
<evidence type="ECO:0000256" key="1">
    <source>
        <dbReference type="ARBA" id="ARBA00003025"/>
    </source>
</evidence>
<dbReference type="EC" id="3.2.1.31" evidence="3"/>
<comment type="similarity">
    <text evidence="2">Belongs to the glycosyl hydrolase 2 family.</text>
</comment>
<evidence type="ECO:0000256" key="6">
    <source>
        <dbReference type="ARBA" id="ARBA00023295"/>
    </source>
</evidence>
<dbReference type="Gene3D" id="2.60.120.260">
    <property type="entry name" value="Galactose-binding domain-like"/>
    <property type="match status" value="1"/>
</dbReference>
<dbReference type="FunFam" id="2.60.120.260:FF:000198">
    <property type="entry name" value="Beta-glucuronidase"/>
    <property type="match status" value="1"/>
</dbReference>
<dbReference type="Gene3D" id="2.60.40.10">
    <property type="entry name" value="Immunoglobulins"/>
    <property type="match status" value="1"/>
</dbReference>
<dbReference type="OMA" id="IHDHVGW"/>
<dbReference type="SUPFAM" id="SSF51445">
    <property type="entry name" value="(Trans)glycosidases"/>
    <property type="match status" value="1"/>
</dbReference>
<dbReference type="GO" id="GO:0030246">
    <property type="term" value="F:carbohydrate binding"/>
    <property type="evidence" value="ECO:0007669"/>
    <property type="project" value="TreeGrafter"/>
</dbReference>
<dbReference type="Pfam" id="PF00703">
    <property type="entry name" value="Glyco_hydro_2"/>
    <property type="match status" value="1"/>
</dbReference>
<feature type="domain" description="Glycoside hydrolase family 2 immunoglobulin-like beta-sandwich" evidence="8">
    <location>
        <begin position="221"/>
        <end position="316"/>
    </location>
</feature>
<dbReference type="InterPro" id="IPR036156">
    <property type="entry name" value="Beta-gal/glucu_dom_sf"/>
</dbReference>
<dbReference type="GO" id="GO:0005975">
    <property type="term" value="P:carbohydrate metabolic process"/>
    <property type="evidence" value="ECO:0007669"/>
    <property type="project" value="InterPro"/>
</dbReference>
<dbReference type="SUPFAM" id="SSF49303">
    <property type="entry name" value="beta-Galactosidase/glucuronidase domain"/>
    <property type="match status" value="1"/>
</dbReference>
<sequence length="627" mass="71572">MIAKALIVIALAPSCAAILAVQKNELRSADTLDGLWTFVREQSNSDDVGLNSSWHTMDLTKFANATVMPVPAAYNDMSASADLRDHVGWVWYQTMVIIPERDAGQRLVLRFGSVNYYAKVFFNSKEVGSHVGGHLPFEFDVTNVAKLGAINKITVAVNNTLSWSTIPQGDFNYMKDSTRNIGGRNISRTPDGAFKNIGNFDFFNYAGVLRPVYLMKLPPSHIVDVWIIAEHLGSFSYQVTLSQNRSDEDVVVRMLDPDGNVVYSARGLEQKGALTAVKPWWPRGMGEPNLYTLEVELVVPREQVRLDIYRQKFGFRTVGWSENQILINDKPFYCLGFGMHEDFEIHGRGFNPVVMTKDLNLLEWMGGNCYRTTHYPYAEERMAESDRRGIAVVVETPAVGLKGFSKENNLLHLKMLEELIERDKSHPCAIMWSLANEPKSDRKESRVYFKSLVDHAHDLDKTRPVTIVYGPTSFDNDQTADLIDVISVNRYYGWYIDMGKLDWINQSVYWDIAQWSDKYKRPIIVTEYGADSLPGLNQEPSVDFSEQYQNDLIIRTHHAFDVLRKEHRLAGEMIWNFADFMTAMTTTRAVGNHKGVFTRTRQAKMAAYTLRNRYLSLFNQTDLEIWK</sequence>
<dbReference type="InterPro" id="IPR013783">
    <property type="entry name" value="Ig-like_fold"/>
</dbReference>
<dbReference type="InterPro" id="IPR006103">
    <property type="entry name" value="Glyco_hydro_2_cat"/>
</dbReference>
<evidence type="ECO:0000256" key="2">
    <source>
        <dbReference type="ARBA" id="ARBA00007401"/>
    </source>
</evidence>
<dbReference type="PANTHER" id="PTHR10066:SF67">
    <property type="entry name" value="BETA-GLUCURONIDASE"/>
    <property type="match status" value="1"/>
</dbReference>
<dbReference type="InterPro" id="IPR006104">
    <property type="entry name" value="Glyco_hydro_2_N"/>
</dbReference>
<dbReference type="Pfam" id="PF02837">
    <property type="entry name" value="Glyco_hydro_2_N"/>
    <property type="match status" value="1"/>
</dbReference>
<evidence type="ECO:0000313" key="12">
    <source>
        <dbReference type="WBParaSite" id="HCON_00026690-00001"/>
    </source>
</evidence>
<evidence type="ECO:0000313" key="11">
    <source>
        <dbReference type="Proteomes" id="UP000025227"/>
    </source>
</evidence>
<dbReference type="GO" id="GO:0019391">
    <property type="term" value="P:glucuronoside catabolic process"/>
    <property type="evidence" value="ECO:0007669"/>
    <property type="project" value="TreeGrafter"/>
</dbReference>
<dbReference type="NCBIfam" id="NF007538">
    <property type="entry name" value="PRK10150.1"/>
    <property type="match status" value="1"/>
</dbReference>
<evidence type="ECO:0000259" key="8">
    <source>
        <dbReference type="Pfam" id="PF00703"/>
    </source>
</evidence>
<name>A0A7I4XZ98_HAECO</name>
<dbReference type="InterPro" id="IPR008979">
    <property type="entry name" value="Galactose-bd-like_sf"/>
</dbReference>
<dbReference type="GO" id="GO:0005615">
    <property type="term" value="C:extracellular space"/>
    <property type="evidence" value="ECO:0007669"/>
    <property type="project" value="TreeGrafter"/>
</dbReference>
<protein>
    <recommendedName>
        <fullName evidence="4">Beta-glucuronidase</fullName>
        <ecNumber evidence="3">3.2.1.31</ecNumber>
    </recommendedName>
</protein>
<dbReference type="GO" id="GO:0004566">
    <property type="term" value="F:beta-glucuronidase activity"/>
    <property type="evidence" value="ECO:0007669"/>
    <property type="project" value="UniProtKB-EC"/>
</dbReference>
<dbReference type="Gene3D" id="3.20.20.80">
    <property type="entry name" value="Glycosidases"/>
    <property type="match status" value="1"/>
</dbReference>
<dbReference type="InterPro" id="IPR006101">
    <property type="entry name" value="Glyco_hydro_2"/>
</dbReference>
<feature type="domain" description="Glycosyl hydrolases family 2 sugar binding" evidence="10">
    <location>
        <begin position="31"/>
        <end position="218"/>
    </location>
</feature>
<keyword evidence="5" id="KW-0378">Hydrolase</keyword>
<feature type="chain" id="PRO_5029556316" description="Beta-glucuronidase" evidence="7">
    <location>
        <begin position="18"/>
        <end position="627"/>
    </location>
</feature>
<evidence type="ECO:0000259" key="9">
    <source>
        <dbReference type="Pfam" id="PF02836"/>
    </source>
</evidence>
<accession>A0A7I4XZ98</accession>
<dbReference type="Proteomes" id="UP000025227">
    <property type="component" value="Unplaced"/>
</dbReference>
<comment type="function">
    <text evidence="1">Plays an important role in the degradation of dermatan and keratan sulfates.</text>
</comment>
<keyword evidence="7" id="KW-0732">Signal</keyword>